<name>A0ABQ0NY33_9PROT</name>
<comment type="caution">
    <text evidence="1">The sequence shown here is derived from an EMBL/GenBank/DDBJ whole genome shotgun (WGS) entry which is preliminary data.</text>
</comment>
<organism evidence="1 2">
    <name type="scientific">Saccharibacter floricola DSM 15669</name>
    <dbReference type="NCBI Taxonomy" id="1123227"/>
    <lineage>
        <taxon>Bacteria</taxon>
        <taxon>Pseudomonadati</taxon>
        <taxon>Pseudomonadota</taxon>
        <taxon>Alphaproteobacteria</taxon>
        <taxon>Acetobacterales</taxon>
        <taxon>Acetobacteraceae</taxon>
        <taxon>Saccharibacter</taxon>
    </lineage>
</organism>
<gene>
    <name evidence="1" type="ORF">AA15669_0698</name>
</gene>
<evidence type="ECO:0000313" key="1">
    <source>
        <dbReference type="EMBL" id="GBQ05916.1"/>
    </source>
</evidence>
<proteinExistence type="predicted"/>
<dbReference type="Proteomes" id="UP001062901">
    <property type="component" value="Unassembled WGS sequence"/>
</dbReference>
<reference evidence="1" key="1">
    <citation type="submission" date="2013-04" db="EMBL/GenBank/DDBJ databases">
        <title>The genome sequencing project of 58 acetic acid bacteria.</title>
        <authorList>
            <person name="Okamoto-Kainuma A."/>
            <person name="Ishikawa M."/>
            <person name="Umino S."/>
            <person name="Koizumi Y."/>
            <person name="Shiwa Y."/>
            <person name="Yoshikawa H."/>
            <person name="Matsutani M."/>
            <person name="Matsushita K."/>
        </authorList>
    </citation>
    <scope>NUCLEOTIDE SEQUENCE</scope>
    <source>
        <strain evidence="1">DSM 15669</strain>
    </source>
</reference>
<dbReference type="EMBL" id="BAQD01000008">
    <property type="protein sequence ID" value="GBQ05916.1"/>
    <property type="molecule type" value="Genomic_DNA"/>
</dbReference>
<evidence type="ECO:0000313" key="2">
    <source>
        <dbReference type="Proteomes" id="UP001062901"/>
    </source>
</evidence>
<accession>A0ABQ0NY33</accession>
<protein>
    <submittedName>
        <fullName evidence="1">Uncharacterized protein</fullName>
    </submittedName>
</protein>
<keyword evidence="2" id="KW-1185">Reference proteome</keyword>
<sequence>MKVTWDVDYGDMKGTNIDVLISMVSATSLDVKAFHLVEARAEQCW</sequence>